<keyword evidence="4" id="KW-1185">Reference proteome</keyword>
<proteinExistence type="inferred from homology"/>
<dbReference type="EMBL" id="JAPFQI010000006">
    <property type="protein sequence ID" value="MCW8086027.1"/>
    <property type="molecule type" value="Genomic_DNA"/>
</dbReference>
<gene>
    <name evidence="3" type="ORF">OF850_10345</name>
</gene>
<dbReference type="Proteomes" id="UP001526430">
    <property type="component" value="Unassembled WGS sequence"/>
</dbReference>
<comment type="caution">
    <text evidence="3">The sequence shown here is derived from an EMBL/GenBank/DDBJ whole genome shotgun (WGS) entry which is preliminary data.</text>
</comment>
<sequence length="173" mass="18190">MPHMQDPNFAGAVICVCAHSEEGAMGLILNKPIERLTFDALLKQVGVEPVPPARRIRLVAGGPLEESRGFVLHSGDWKAEGSLPVEGGFGLTASVEILKAIAAGGGPRECILALGYASWGAGQLEEEIVQNSWLSVGADEELLFDGDAATKWRRALAKLKVDPLLLSGAAGHA</sequence>
<comment type="similarity">
    <text evidence="1 2">Belongs to the UPF0301 (AlgH) family.</text>
</comment>
<dbReference type="PANTHER" id="PTHR30327:SF1">
    <property type="entry name" value="UPF0301 PROTEIN YQGE"/>
    <property type="match status" value="1"/>
</dbReference>
<evidence type="ECO:0000313" key="3">
    <source>
        <dbReference type="EMBL" id="MCW8086027.1"/>
    </source>
</evidence>
<accession>A0ABT3NV49</accession>
<protein>
    <recommendedName>
        <fullName evidence="2">UPF0301 protein OF850_10345</fullName>
    </recommendedName>
</protein>
<evidence type="ECO:0000256" key="2">
    <source>
        <dbReference type="HAMAP-Rule" id="MF_00758"/>
    </source>
</evidence>
<dbReference type="HAMAP" id="MF_00758">
    <property type="entry name" value="UPF0301"/>
    <property type="match status" value="1"/>
</dbReference>
<evidence type="ECO:0000256" key="1">
    <source>
        <dbReference type="ARBA" id="ARBA00009600"/>
    </source>
</evidence>
<dbReference type="PANTHER" id="PTHR30327">
    <property type="entry name" value="UNCHARACTERIZED PROTEIN YQGE"/>
    <property type="match status" value="1"/>
</dbReference>
<name>A0ABT3NV49_9PROT</name>
<reference evidence="3 4" key="1">
    <citation type="submission" date="2022-10" db="EMBL/GenBank/DDBJ databases">
        <title>Roseococcus glaciei nov., sp. nov., isolated from glacier.</title>
        <authorList>
            <person name="Liu Q."/>
            <person name="Xin Y.-H."/>
        </authorList>
    </citation>
    <scope>NUCLEOTIDE SEQUENCE [LARGE SCALE GENOMIC DNA]</scope>
    <source>
        <strain evidence="3 4">MDT2-1-1</strain>
    </source>
</reference>
<dbReference type="Gene3D" id="3.40.1740.10">
    <property type="entry name" value="VC0467-like"/>
    <property type="match status" value="1"/>
</dbReference>
<dbReference type="InterPro" id="IPR003774">
    <property type="entry name" value="AlgH-like"/>
</dbReference>
<organism evidence="3 4">
    <name type="scientific">Sabulicella glaciei</name>
    <dbReference type="NCBI Taxonomy" id="2984948"/>
    <lineage>
        <taxon>Bacteria</taxon>
        <taxon>Pseudomonadati</taxon>
        <taxon>Pseudomonadota</taxon>
        <taxon>Alphaproteobacteria</taxon>
        <taxon>Acetobacterales</taxon>
        <taxon>Acetobacteraceae</taxon>
        <taxon>Sabulicella</taxon>
    </lineage>
</organism>
<dbReference type="SUPFAM" id="SSF143456">
    <property type="entry name" value="VC0467-like"/>
    <property type="match status" value="1"/>
</dbReference>
<evidence type="ECO:0000313" key="4">
    <source>
        <dbReference type="Proteomes" id="UP001526430"/>
    </source>
</evidence>
<dbReference type="Pfam" id="PF02622">
    <property type="entry name" value="DUF179"/>
    <property type="match status" value="1"/>
</dbReference>